<name>A0A080ZR17_PHYNI</name>
<sequence>MRKLKTVRIALLNEHRCKLNPVPTHKLRWSSLHRMVKRYKQLHPYMYLFERDCDVDCELLANLPDNDADRFPNVNYLPTATKNCLSLTLLDDIESLELATKRRQSEDLTVISVRDIFVKVLVDFRNWAATSKATLRL</sequence>
<dbReference type="Proteomes" id="UP000028582">
    <property type="component" value="Unassembled WGS sequence"/>
</dbReference>
<evidence type="ECO:0000313" key="2">
    <source>
        <dbReference type="Proteomes" id="UP000028582"/>
    </source>
</evidence>
<gene>
    <name evidence="1" type="ORF">F444_14243</name>
</gene>
<accession>A0A080ZR17</accession>
<protein>
    <submittedName>
        <fullName evidence="1">Uncharacterized protein</fullName>
    </submittedName>
</protein>
<dbReference type="OrthoDB" id="143620at2759"/>
<dbReference type="AlphaFoldDB" id="A0A080ZR17"/>
<evidence type="ECO:0000313" key="1">
    <source>
        <dbReference type="EMBL" id="ETO69078.1"/>
    </source>
</evidence>
<proteinExistence type="predicted"/>
<reference evidence="1 2" key="1">
    <citation type="submission" date="2013-11" db="EMBL/GenBank/DDBJ databases">
        <title>The Genome Sequence of Phytophthora parasitica P1976.</title>
        <authorList>
            <consortium name="The Broad Institute Genomics Platform"/>
            <person name="Russ C."/>
            <person name="Tyler B."/>
            <person name="Panabieres F."/>
            <person name="Shan W."/>
            <person name="Tripathy S."/>
            <person name="Grunwald N."/>
            <person name="Machado M."/>
            <person name="Johnson C.S."/>
            <person name="Walker B."/>
            <person name="Young S."/>
            <person name="Zeng Q."/>
            <person name="Gargeya S."/>
            <person name="Fitzgerald M."/>
            <person name="Haas B."/>
            <person name="Abouelleil A."/>
            <person name="Allen A.W."/>
            <person name="Alvarado L."/>
            <person name="Arachchi H.M."/>
            <person name="Berlin A.M."/>
            <person name="Chapman S.B."/>
            <person name="Gainer-Dewar J."/>
            <person name="Goldberg J."/>
            <person name="Griggs A."/>
            <person name="Gujja S."/>
            <person name="Hansen M."/>
            <person name="Howarth C."/>
            <person name="Imamovic A."/>
            <person name="Ireland A."/>
            <person name="Larimer J."/>
            <person name="McCowan C."/>
            <person name="Murphy C."/>
            <person name="Pearson M."/>
            <person name="Poon T.W."/>
            <person name="Priest M."/>
            <person name="Roberts A."/>
            <person name="Saif S."/>
            <person name="Shea T."/>
            <person name="Sisk P."/>
            <person name="Sykes S."/>
            <person name="Wortman J."/>
            <person name="Nusbaum C."/>
            <person name="Birren B."/>
        </authorList>
    </citation>
    <scope>NUCLEOTIDE SEQUENCE [LARGE SCALE GENOMIC DNA]</scope>
    <source>
        <strain evidence="1 2">P1976</strain>
    </source>
</reference>
<dbReference type="EMBL" id="ANJA01002587">
    <property type="protein sequence ID" value="ETO69078.1"/>
    <property type="molecule type" value="Genomic_DNA"/>
</dbReference>
<organism evidence="1 2">
    <name type="scientific">Phytophthora nicotianae P1976</name>
    <dbReference type="NCBI Taxonomy" id="1317066"/>
    <lineage>
        <taxon>Eukaryota</taxon>
        <taxon>Sar</taxon>
        <taxon>Stramenopiles</taxon>
        <taxon>Oomycota</taxon>
        <taxon>Peronosporomycetes</taxon>
        <taxon>Peronosporales</taxon>
        <taxon>Peronosporaceae</taxon>
        <taxon>Phytophthora</taxon>
    </lineage>
</organism>
<comment type="caution">
    <text evidence="1">The sequence shown here is derived from an EMBL/GenBank/DDBJ whole genome shotgun (WGS) entry which is preliminary data.</text>
</comment>